<dbReference type="Gene3D" id="3.40.50.2300">
    <property type="match status" value="1"/>
</dbReference>
<dbReference type="PROSITE" id="PS50110">
    <property type="entry name" value="RESPONSE_REGULATORY"/>
    <property type="match status" value="1"/>
</dbReference>
<comment type="caution">
    <text evidence="3">The sequence shown here is derived from an EMBL/GenBank/DDBJ whole genome shotgun (WGS) entry which is preliminary data.</text>
</comment>
<dbReference type="Proteomes" id="UP000243650">
    <property type="component" value="Unassembled WGS sequence"/>
</dbReference>
<organism evidence="3 4">
    <name type="scientific">Alkalicoccus urumqiensis</name>
    <name type="common">Bacillus urumqiensis</name>
    <dbReference type="NCBI Taxonomy" id="1548213"/>
    <lineage>
        <taxon>Bacteria</taxon>
        <taxon>Bacillati</taxon>
        <taxon>Bacillota</taxon>
        <taxon>Bacilli</taxon>
        <taxon>Bacillales</taxon>
        <taxon>Bacillaceae</taxon>
        <taxon>Alkalicoccus</taxon>
    </lineage>
</organism>
<accession>A0A2P6MIP4</accession>
<dbReference type="GO" id="GO:0000160">
    <property type="term" value="P:phosphorelay signal transduction system"/>
    <property type="evidence" value="ECO:0007669"/>
    <property type="project" value="InterPro"/>
</dbReference>
<evidence type="ECO:0000259" key="2">
    <source>
        <dbReference type="PROSITE" id="PS50110"/>
    </source>
</evidence>
<sequence>MRVQQYTRQDFRNQWWKNQAGSPAGQEKLQKIRWAFELTSETARRTGRGFCMVMAKGEEEAHLENVALREARRGDIVSEAGGIVYMLLPDSGVKETEVLLGRMEKTILATCHSFTVLTKALVFPVTRSASFEEVQREGLRVLPQLPSCPGMKPMISEVFQSAEKASGRLSVIEPDPLTREMLKGYSMKVCPEDIEMDVQVFPDTKSFLLSQSLKEPKPHAVLLHASGEGPGALEVIHYLRSLPGGSRYYIILSAAPHSEEEVSRAYAAGVDDHMFRPLHLELLSAKVFRRFRKEGGVGV</sequence>
<evidence type="ECO:0000313" key="3">
    <source>
        <dbReference type="EMBL" id="PRO66156.1"/>
    </source>
</evidence>
<dbReference type="EMBL" id="PVNS01000004">
    <property type="protein sequence ID" value="PRO66156.1"/>
    <property type="molecule type" value="Genomic_DNA"/>
</dbReference>
<evidence type="ECO:0000256" key="1">
    <source>
        <dbReference type="PROSITE-ProRule" id="PRU00169"/>
    </source>
</evidence>
<gene>
    <name evidence="3" type="ORF">C6I21_04970</name>
</gene>
<dbReference type="InterPro" id="IPR011006">
    <property type="entry name" value="CheY-like_superfamily"/>
</dbReference>
<protein>
    <recommendedName>
        <fullName evidence="2">Response regulatory domain-containing protein</fullName>
    </recommendedName>
</protein>
<name>A0A2P6MIP4_ALKUR</name>
<comment type="caution">
    <text evidence="1">Lacks conserved residue(s) required for the propagation of feature annotation.</text>
</comment>
<feature type="domain" description="Response regulatory" evidence="2">
    <location>
        <begin position="168"/>
        <end position="291"/>
    </location>
</feature>
<dbReference type="InterPro" id="IPR001789">
    <property type="entry name" value="Sig_transdc_resp-reg_receiver"/>
</dbReference>
<reference evidence="3 4" key="1">
    <citation type="submission" date="2018-03" db="EMBL/GenBank/DDBJ databases">
        <title>Bacillus urumqiensis sp. nov., a moderately haloalkaliphilic bacterium isolated from a salt lake.</title>
        <authorList>
            <person name="Zhao B."/>
            <person name="Liao Z."/>
        </authorList>
    </citation>
    <scope>NUCLEOTIDE SEQUENCE [LARGE SCALE GENOMIC DNA]</scope>
    <source>
        <strain evidence="3 4">BZ-SZ-XJ18</strain>
    </source>
</reference>
<dbReference type="AlphaFoldDB" id="A0A2P6MIP4"/>
<evidence type="ECO:0000313" key="4">
    <source>
        <dbReference type="Proteomes" id="UP000243650"/>
    </source>
</evidence>
<dbReference type="SUPFAM" id="SSF52172">
    <property type="entry name" value="CheY-like"/>
    <property type="match status" value="1"/>
</dbReference>
<keyword evidence="4" id="KW-1185">Reference proteome</keyword>
<proteinExistence type="predicted"/>